<reference evidence="2" key="1">
    <citation type="submission" date="2022-01" db="EMBL/GenBank/DDBJ databases">
        <title>Comparative genomics reveals a dynamic genome evolution in the ectomycorrhizal milk-cap (Lactarius) mushrooms.</title>
        <authorList>
            <consortium name="DOE Joint Genome Institute"/>
            <person name="Lebreton A."/>
            <person name="Tang N."/>
            <person name="Kuo A."/>
            <person name="LaButti K."/>
            <person name="Drula E."/>
            <person name="Barry K."/>
            <person name="Clum A."/>
            <person name="Lipzen A."/>
            <person name="Mousain D."/>
            <person name="Ng V."/>
            <person name="Wang R."/>
            <person name="Wang X."/>
            <person name="Dai Y."/>
            <person name="Henrissat B."/>
            <person name="Grigoriev I.V."/>
            <person name="Guerin-Laguette A."/>
            <person name="Yu F."/>
            <person name="Martin F.M."/>
        </authorList>
    </citation>
    <scope>NUCLEOTIDE SEQUENCE</scope>
    <source>
        <strain evidence="2">QP</strain>
    </source>
</reference>
<dbReference type="AlphaFoldDB" id="A0AAD4LC26"/>
<comment type="caution">
    <text evidence="2">The sequence shown here is derived from an EMBL/GenBank/DDBJ whole genome shotgun (WGS) entry which is preliminary data.</text>
</comment>
<proteinExistence type="predicted"/>
<dbReference type="Pfam" id="PF17109">
    <property type="entry name" value="Goodbye"/>
    <property type="match status" value="1"/>
</dbReference>
<dbReference type="Proteomes" id="UP001201163">
    <property type="component" value="Unassembled WGS sequence"/>
</dbReference>
<gene>
    <name evidence="2" type="ORF">EDB92DRAFT_1817908</name>
</gene>
<evidence type="ECO:0000313" key="3">
    <source>
        <dbReference type="Proteomes" id="UP001201163"/>
    </source>
</evidence>
<dbReference type="EMBL" id="JAKELL010000047">
    <property type="protein sequence ID" value="KAH8987441.1"/>
    <property type="molecule type" value="Genomic_DNA"/>
</dbReference>
<name>A0AAD4LC26_9AGAM</name>
<evidence type="ECO:0000259" key="1">
    <source>
        <dbReference type="Pfam" id="PF17109"/>
    </source>
</evidence>
<feature type="domain" description="Fungal STAND N-terminal Goodbye" evidence="1">
    <location>
        <begin position="10"/>
        <end position="93"/>
    </location>
</feature>
<dbReference type="InterPro" id="IPR031350">
    <property type="entry name" value="Goodbye_dom"/>
</dbReference>
<sequence>MPAKLAWNLTKNPLADALRRCDSPNAVLELLQDKAHAFKDYRDGDRTLINWLKPVVQVVHGFSGVLGEAISLVPFPPASAVLVGVDVLLTARTRYIFYPHLPDVWTHQAVSDVSSSYDSLVDLFECLGTFLKRLQIYTSIPLTPLMTDVVVKILVELLSVLALATKQVQQGRLSKWVLWSKFR</sequence>
<protein>
    <recommendedName>
        <fullName evidence="1">Fungal STAND N-terminal Goodbye domain-containing protein</fullName>
    </recommendedName>
</protein>
<evidence type="ECO:0000313" key="2">
    <source>
        <dbReference type="EMBL" id="KAH8987441.1"/>
    </source>
</evidence>
<organism evidence="2 3">
    <name type="scientific">Lactarius akahatsu</name>
    <dbReference type="NCBI Taxonomy" id="416441"/>
    <lineage>
        <taxon>Eukaryota</taxon>
        <taxon>Fungi</taxon>
        <taxon>Dikarya</taxon>
        <taxon>Basidiomycota</taxon>
        <taxon>Agaricomycotina</taxon>
        <taxon>Agaricomycetes</taxon>
        <taxon>Russulales</taxon>
        <taxon>Russulaceae</taxon>
        <taxon>Lactarius</taxon>
    </lineage>
</organism>
<accession>A0AAD4LC26</accession>
<keyword evidence="3" id="KW-1185">Reference proteome</keyword>